<comment type="caution">
    <text evidence="2">The sequence shown here is derived from an EMBL/GenBank/DDBJ whole genome shotgun (WGS) entry which is preliminary data.</text>
</comment>
<dbReference type="Pfam" id="PF14529">
    <property type="entry name" value="Exo_endo_phos_2"/>
    <property type="match status" value="1"/>
</dbReference>
<organism evidence="2 3">
    <name type="scientific">Aphis craccivora</name>
    <name type="common">Cowpea aphid</name>
    <dbReference type="NCBI Taxonomy" id="307492"/>
    <lineage>
        <taxon>Eukaryota</taxon>
        <taxon>Metazoa</taxon>
        <taxon>Ecdysozoa</taxon>
        <taxon>Arthropoda</taxon>
        <taxon>Hexapoda</taxon>
        <taxon>Insecta</taxon>
        <taxon>Pterygota</taxon>
        <taxon>Neoptera</taxon>
        <taxon>Paraneoptera</taxon>
        <taxon>Hemiptera</taxon>
        <taxon>Sternorrhyncha</taxon>
        <taxon>Aphidomorpha</taxon>
        <taxon>Aphidoidea</taxon>
        <taxon>Aphididae</taxon>
        <taxon>Aphidini</taxon>
        <taxon>Aphis</taxon>
        <taxon>Aphis</taxon>
    </lineage>
</organism>
<dbReference type="Proteomes" id="UP000478052">
    <property type="component" value="Unassembled WGS sequence"/>
</dbReference>
<accession>A0A6G0Y1V7</accession>
<feature type="domain" description="Reverse transcriptase" evidence="1">
    <location>
        <begin position="568"/>
        <end position="808"/>
    </location>
</feature>
<dbReference type="AlphaFoldDB" id="A0A6G0Y1V7"/>
<dbReference type="InterPro" id="IPR043128">
    <property type="entry name" value="Rev_trsase/Diguanyl_cyclase"/>
</dbReference>
<evidence type="ECO:0000313" key="3">
    <source>
        <dbReference type="Proteomes" id="UP000478052"/>
    </source>
</evidence>
<protein>
    <submittedName>
        <fullName evidence="2">Craniofacial development protein 2-like</fullName>
    </submittedName>
</protein>
<dbReference type="InterPro" id="IPR036691">
    <property type="entry name" value="Endo/exonu/phosph_ase_sf"/>
</dbReference>
<feature type="non-terminal residue" evidence="2">
    <location>
        <position position="893"/>
    </location>
</feature>
<evidence type="ECO:0000313" key="2">
    <source>
        <dbReference type="EMBL" id="KAF0747628.1"/>
    </source>
</evidence>
<dbReference type="InterPro" id="IPR000477">
    <property type="entry name" value="RT_dom"/>
</dbReference>
<dbReference type="PANTHER" id="PTHR19446">
    <property type="entry name" value="REVERSE TRANSCRIPTASES"/>
    <property type="match status" value="1"/>
</dbReference>
<dbReference type="CDD" id="cd09076">
    <property type="entry name" value="L1-EN"/>
    <property type="match status" value="1"/>
</dbReference>
<dbReference type="SUPFAM" id="SSF56219">
    <property type="entry name" value="DNase I-like"/>
    <property type="match status" value="1"/>
</dbReference>
<keyword evidence="3" id="KW-1185">Reference proteome</keyword>
<dbReference type="Gene3D" id="3.60.10.10">
    <property type="entry name" value="Endonuclease/exonuclease/phosphatase"/>
    <property type="match status" value="1"/>
</dbReference>
<dbReference type="GO" id="GO:0071897">
    <property type="term" value="P:DNA biosynthetic process"/>
    <property type="evidence" value="ECO:0007669"/>
    <property type="project" value="UniProtKB-ARBA"/>
</dbReference>
<dbReference type="EMBL" id="VUJU01006775">
    <property type="protein sequence ID" value="KAF0747628.1"/>
    <property type="molecule type" value="Genomic_DNA"/>
</dbReference>
<dbReference type="SUPFAM" id="SSF56672">
    <property type="entry name" value="DNA/RNA polymerases"/>
    <property type="match status" value="1"/>
</dbReference>
<dbReference type="CDD" id="cd01650">
    <property type="entry name" value="RT_nLTR_like"/>
    <property type="match status" value="1"/>
</dbReference>
<reference evidence="2 3" key="1">
    <citation type="submission" date="2019-08" db="EMBL/GenBank/DDBJ databases">
        <title>Whole genome of Aphis craccivora.</title>
        <authorList>
            <person name="Voronova N.V."/>
            <person name="Shulinski R.S."/>
            <person name="Bandarenka Y.V."/>
            <person name="Zhorov D.G."/>
            <person name="Warner D."/>
        </authorList>
    </citation>
    <scope>NUCLEOTIDE SEQUENCE [LARGE SCALE GENOMIC DNA]</scope>
    <source>
        <strain evidence="2">180601</strain>
        <tissue evidence="2">Whole Body</tissue>
    </source>
</reference>
<name>A0A6G0Y1V7_APHCR</name>
<dbReference type="Pfam" id="PF00078">
    <property type="entry name" value="RVT_1"/>
    <property type="match status" value="1"/>
</dbReference>
<dbReference type="OrthoDB" id="6607560at2759"/>
<dbReference type="PROSITE" id="PS50878">
    <property type="entry name" value="RT_POL"/>
    <property type="match status" value="1"/>
</dbReference>
<dbReference type="InterPro" id="IPR005135">
    <property type="entry name" value="Endo/exonuclease/phosphatase"/>
</dbReference>
<proteinExistence type="predicted"/>
<sequence>MLVEYTYRSFVLRLYLIVPQNTPMVVHARRKRRPKWTYGRQRETTILISQVTAINMIASQVKYSGGKIVPHSDLRVGTSRGERNCGKLENLKMEINKMKIDILGISKIKWPNPGDFWSGDYRIIHTGTAEKRPDIGGVGLIVNKTLGEKVKGYIQYNERIILVRFQTKPKNTIVAQVYMPTTNSSEEESEEVYENLDKLIESVKGEENLIVMGDWNAIVGEEKVKNITGDYGLGNWNDRGDQLLEFCAKHKLIITNTCFNHLKRRRYTWKMPGDINRYQIDYIMVKNRFRNQVKESRSYQGTDINSDHNLVMMKCNLKFKKITCKKKMVQWQVKNLKDEKSRKQYSECTNEVTIEDPLEPQNIEERWQNLKQTITKIAVKTLLHKNIAARKDWITAEIVNLIEERRKYKILNSTEGQERYKALRNLVIRKSKEAKEKYLEENCSDIEILMKTGRREDAYKMVKKFFEQYKPRAGGIEDNNGKMLWKQEYIVKIWKEYLEILYEGETFKEIESKEEEEYEKDPVMREEFDKALKNLKNKKAAGIDGIQAELWKEAGEKVKNRLFQITRDIYVTGEMPEDYIKSIIIPIPKKAPAKKCEKFRTISLLSHASKILTKIIFQRIESKIEQSLTDDQFGFRKNRGTREAILALRIIIQKRIRKNKQTFIAFVDIENAFDNVNWKLMFDMMTRVGIKQADRKLLTNYTKTRVRQGCTLSPIIFNAYIQEAIEKIKEDTNLGIIVNGHKISMLRFADDIALIAETEEDLQQLIKTMDEIFIKDLRMKINVQKTKILVCGRENVTRTQIKLQGNQTVKQVTKLQNFNMPPTSKIDFDQIHKVLAEKKSDIFDKETKLLKSSNDACWKDIINQLNFNISPKYLYLIVKENRHDILTKLKLTL</sequence>
<dbReference type="Gene3D" id="3.30.70.270">
    <property type="match status" value="1"/>
</dbReference>
<evidence type="ECO:0000259" key="1">
    <source>
        <dbReference type="PROSITE" id="PS50878"/>
    </source>
</evidence>
<dbReference type="GO" id="GO:0003824">
    <property type="term" value="F:catalytic activity"/>
    <property type="evidence" value="ECO:0007669"/>
    <property type="project" value="InterPro"/>
</dbReference>
<gene>
    <name evidence="2" type="ORF">FWK35_00033592</name>
</gene>
<dbReference type="InterPro" id="IPR043502">
    <property type="entry name" value="DNA/RNA_pol_sf"/>
</dbReference>